<gene>
    <name evidence="1" type="ORF">DMB90_06000</name>
</gene>
<sequence length="61" mass="6524">MTAIGGLMIDGSGNEFTARQRHVLYRETVGNGFILAQYSAGGDRWGQRAPSVLPSNMALAI</sequence>
<organism evidence="1">
    <name type="scientific">Raoultella planticola</name>
    <name type="common">Klebsiella planticola</name>
    <dbReference type="NCBI Taxonomy" id="575"/>
    <lineage>
        <taxon>Bacteria</taxon>
        <taxon>Pseudomonadati</taxon>
        <taxon>Pseudomonadota</taxon>
        <taxon>Gammaproteobacteria</taxon>
        <taxon>Enterobacterales</taxon>
        <taxon>Enterobacteriaceae</taxon>
        <taxon>Klebsiella/Raoultella group</taxon>
        <taxon>Raoultella</taxon>
    </lineage>
</organism>
<evidence type="ECO:0000313" key="1">
    <source>
        <dbReference type="EMBL" id="QFG76530.1"/>
    </source>
</evidence>
<proteinExistence type="predicted"/>
<dbReference type="EMBL" id="CP029752">
    <property type="protein sequence ID" value="QFG76530.1"/>
    <property type="molecule type" value="Genomic_DNA"/>
</dbReference>
<dbReference type="AlphaFoldDB" id="A0A5P6A9D2"/>
<protein>
    <submittedName>
        <fullName evidence="1">Uncharacterized protein</fullName>
    </submittedName>
</protein>
<accession>A0A5P6A9D2</accession>
<reference evidence="1" key="1">
    <citation type="submission" date="2018-05" db="EMBL/GenBank/DDBJ databases">
        <title>Bacterial isolates from healthy term breastfed infants carrying antibiotic resistance genes.</title>
        <authorList>
            <person name="Casaburi G."/>
        </authorList>
    </citation>
    <scope>NUCLEOTIDE SEQUENCE [LARGE SCALE GENOMIC DNA]</scope>
    <source>
        <strain evidence="1">7084_4</strain>
    </source>
</reference>
<name>A0A5P6A9D2_RAOPL</name>